<gene>
    <name evidence="6" type="ORF">DDE83_000781</name>
</gene>
<accession>A0A364NER9</accession>
<dbReference type="InterPro" id="IPR036898">
    <property type="entry name" value="RNA_pol_Rpb7-like_N_sf"/>
</dbReference>
<keyword evidence="1" id="KW-0240">DNA-directed RNA polymerase</keyword>
<keyword evidence="2" id="KW-0560">Oxidoreductase</keyword>
<dbReference type="AlphaFoldDB" id="A0A364NER9"/>
<feature type="domain" description="S1 motif" evidence="5">
    <location>
        <begin position="82"/>
        <end position="148"/>
    </location>
</feature>
<dbReference type="FunFam" id="3.40.50.720:FF:000121">
    <property type="entry name" value="Prostaglandin reductase 2"/>
    <property type="match status" value="1"/>
</dbReference>
<dbReference type="InterPro" id="IPR013238">
    <property type="entry name" value="RNA_pol_III_Rbc25"/>
</dbReference>
<keyword evidence="7" id="KW-1185">Reference proteome</keyword>
<dbReference type="SUPFAM" id="SSF51735">
    <property type="entry name" value="NAD(P)-binding Rossmann-fold domains"/>
    <property type="match status" value="1"/>
</dbReference>
<keyword evidence="3" id="KW-0804">Transcription</keyword>
<dbReference type="Gene3D" id="3.40.50.720">
    <property type="entry name" value="NAD(P)-binding Rossmann-like Domain"/>
    <property type="match status" value="1"/>
</dbReference>
<reference evidence="7" key="1">
    <citation type="submission" date="2018-05" db="EMBL/GenBank/DDBJ databases">
        <title>Draft genome sequence of Stemphylium lycopersici strain CIDEFI 213.</title>
        <authorList>
            <person name="Medina R."/>
            <person name="Franco M.E.E."/>
            <person name="Lucentini C.G."/>
            <person name="Saparrat M.C.N."/>
            <person name="Balatti P.A."/>
        </authorList>
    </citation>
    <scope>NUCLEOTIDE SEQUENCE [LARGE SCALE GENOMIC DNA]</scope>
    <source>
        <strain evidence="7">CIDEFI 213</strain>
    </source>
</reference>
<dbReference type="InterPro" id="IPR011032">
    <property type="entry name" value="GroES-like_sf"/>
</dbReference>
<dbReference type="PROSITE" id="PS50126">
    <property type="entry name" value="S1"/>
    <property type="match status" value="1"/>
</dbReference>
<evidence type="ECO:0000313" key="6">
    <source>
        <dbReference type="EMBL" id="RAR15766.1"/>
    </source>
</evidence>
<dbReference type="SUPFAM" id="SSF88798">
    <property type="entry name" value="N-terminal, heterodimerisation domain of RBP7 (RpoE)"/>
    <property type="match status" value="1"/>
</dbReference>
<evidence type="ECO:0000259" key="5">
    <source>
        <dbReference type="PROSITE" id="PS50126"/>
    </source>
</evidence>
<dbReference type="GO" id="GO:0016628">
    <property type="term" value="F:oxidoreductase activity, acting on the CH-CH group of donors, NAD or NADP as acceptor"/>
    <property type="evidence" value="ECO:0007669"/>
    <property type="project" value="InterPro"/>
</dbReference>
<evidence type="ECO:0000256" key="1">
    <source>
        <dbReference type="ARBA" id="ARBA00022478"/>
    </source>
</evidence>
<organism evidence="6 7">
    <name type="scientific">Stemphylium lycopersici</name>
    <name type="common">Tomato gray leaf spot disease fungus</name>
    <name type="synonym">Thyrospora lycopersici</name>
    <dbReference type="NCBI Taxonomy" id="183478"/>
    <lineage>
        <taxon>Eukaryota</taxon>
        <taxon>Fungi</taxon>
        <taxon>Dikarya</taxon>
        <taxon>Ascomycota</taxon>
        <taxon>Pezizomycotina</taxon>
        <taxon>Dothideomycetes</taxon>
        <taxon>Pleosporomycetidae</taxon>
        <taxon>Pleosporales</taxon>
        <taxon>Pleosporineae</taxon>
        <taxon>Pleosporaceae</taxon>
        <taxon>Stemphylium</taxon>
    </lineage>
</organism>
<dbReference type="InterPro" id="IPR020843">
    <property type="entry name" value="ER"/>
</dbReference>
<dbReference type="Proteomes" id="UP000249619">
    <property type="component" value="Unassembled WGS sequence"/>
</dbReference>
<dbReference type="InterPro" id="IPR012340">
    <property type="entry name" value="NA-bd_OB-fold"/>
</dbReference>
<dbReference type="InterPro" id="IPR045010">
    <property type="entry name" value="MDR_fam"/>
</dbReference>
<dbReference type="SUPFAM" id="SSF50129">
    <property type="entry name" value="GroES-like"/>
    <property type="match status" value="1"/>
</dbReference>
<dbReference type="PANTHER" id="PTHR43205:SF42">
    <property type="entry name" value="ALCOHOL DEHYDROGENASE, ZINC-CONTAINING (AFU_ORTHOLOGUE AFUA_7G04530)"/>
    <property type="match status" value="1"/>
</dbReference>
<name>A0A364NER9_STELY</name>
<dbReference type="EC" id="2.7.7.6" evidence="6"/>
<dbReference type="Gene3D" id="2.40.50.140">
    <property type="entry name" value="Nucleic acid-binding proteins"/>
    <property type="match status" value="1"/>
</dbReference>
<dbReference type="CDD" id="cd05288">
    <property type="entry name" value="PGDH"/>
    <property type="match status" value="1"/>
</dbReference>
<evidence type="ECO:0000256" key="4">
    <source>
        <dbReference type="ARBA" id="ARBA00023242"/>
    </source>
</evidence>
<keyword evidence="6" id="KW-0808">Transferase</keyword>
<dbReference type="InterPro" id="IPR003029">
    <property type="entry name" value="S1_domain"/>
</dbReference>
<dbReference type="EMBL" id="QGDH01000008">
    <property type="protein sequence ID" value="RAR15766.1"/>
    <property type="molecule type" value="Genomic_DNA"/>
</dbReference>
<evidence type="ECO:0000313" key="7">
    <source>
        <dbReference type="Proteomes" id="UP000249619"/>
    </source>
</evidence>
<comment type="caution">
    <text evidence="6">The sequence shown here is derived from an EMBL/GenBank/DDBJ whole genome shotgun (WGS) entry which is preliminary data.</text>
</comment>
<dbReference type="InterPro" id="IPR036291">
    <property type="entry name" value="NAD(P)-bd_dom_sf"/>
</dbReference>
<dbReference type="Pfam" id="PF08292">
    <property type="entry name" value="RNA_pol_Rbc25"/>
    <property type="match status" value="1"/>
</dbReference>
<dbReference type="Pfam" id="PF03876">
    <property type="entry name" value="SHS2_Rpb7-N"/>
    <property type="match status" value="1"/>
</dbReference>
<dbReference type="CDD" id="cd04330">
    <property type="entry name" value="RNAP_III_Rpc25_N"/>
    <property type="match status" value="1"/>
</dbReference>
<dbReference type="InterPro" id="IPR041694">
    <property type="entry name" value="ADH_N_2"/>
</dbReference>
<dbReference type="Gene3D" id="3.90.180.10">
    <property type="entry name" value="Medium-chain alcohol dehydrogenases, catalytic domain"/>
    <property type="match status" value="1"/>
</dbReference>
<evidence type="ECO:0000256" key="3">
    <source>
        <dbReference type="ARBA" id="ARBA00023163"/>
    </source>
</evidence>
<protein>
    <submittedName>
        <fullName evidence="6">Nad(P)-binding protein</fullName>
        <ecNumber evidence="6">2.7.7.6</ecNumber>
    </submittedName>
</protein>
<dbReference type="GO" id="GO:0055029">
    <property type="term" value="C:nuclear DNA-directed RNA polymerase complex"/>
    <property type="evidence" value="ECO:0007669"/>
    <property type="project" value="UniProtKB-ARBA"/>
</dbReference>
<dbReference type="GO" id="GO:0006351">
    <property type="term" value="P:DNA-templated transcription"/>
    <property type="evidence" value="ECO:0007669"/>
    <property type="project" value="InterPro"/>
</dbReference>
<sequence>MFILTTIQDLIQIKPQDFEKPSAQAIKDVVNDKYSNRVVPNIGLCLCMWDLLSATEGLIGHGTGLVNVNIEFRMTVFRPFRGEIIHGRIKSSNEEGIIIDLEFTSEIFIPYQNLPENSSFSKAENVWVWNSEGTELFFDKGEPVLFRVEHEEWFDQRPTIIEKDDKGEIIEERPTAWRVIETTARTSVSFSAIFSSTGRNGGGDLCGHRLQTQRAPNVASNIRSSFFFLISRRTFTGNSSVLTLETSKSINRDPYNYPSSPNRAFIKRSNEMPSYTSIHLAERPQDGVVAGKTFTPKQQEVPSASALKDGEVIFQTLYLSLDPAMRGWLNPTRSYIPPVEIGAVMRGSGIGLIIASKSKKYPVGTYATGMCGWSEYTVLHEKHVEPLDLPEGAVPTDALGVLGMTGLTAYFGILEIGQVKKGDFVVVSGAAGATGSVVGQIAKLKGATVLGLAGEDSKVSWLKEELGFDDALNYKDPEFAKKFRAATKGLIDVYFDNVGGEILDLALSRAKPFARFVMCGAISEYNKKKPQGLKNYMMVISMRIRMQGFVVFDFADKYAEARKELAQWLSEGKLKRKETVIKGGITKAEEALVGLFEGKNTGKIMVQVADPEAVKARL</sequence>
<dbReference type="Pfam" id="PF00107">
    <property type="entry name" value="ADH_zinc_N"/>
    <property type="match status" value="1"/>
</dbReference>
<dbReference type="SMART" id="SM00829">
    <property type="entry name" value="PKS_ER"/>
    <property type="match status" value="1"/>
</dbReference>
<dbReference type="SUPFAM" id="SSF50249">
    <property type="entry name" value="Nucleic acid-binding proteins"/>
    <property type="match status" value="1"/>
</dbReference>
<dbReference type="GO" id="GO:0003676">
    <property type="term" value="F:nucleic acid binding"/>
    <property type="evidence" value="ECO:0007669"/>
    <property type="project" value="InterPro"/>
</dbReference>
<dbReference type="PANTHER" id="PTHR43205">
    <property type="entry name" value="PROSTAGLANDIN REDUCTASE"/>
    <property type="match status" value="1"/>
</dbReference>
<keyword evidence="4" id="KW-0539">Nucleus</keyword>
<dbReference type="Pfam" id="PF16884">
    <property type="entry name" value="ADH_N_2"/>
    <property type="match status" value="1"/>
</dbReference>
<dbReference type="InterPro" id="IPR013149">
    <property type="entry name" value="ADH-like_C"/>
</dbReference>
<keyword evidence="6" id="KW-0548">Nucleotidyltransferase</keyword>
<dbReference type="GO" id="GO:0003899">
    <property type="term" value="F:DNA-directed RNA polymerase activity"/>
    <property type="evidence" value="ECO:0007669"/>
    <property type="project" value="UniProtKB-EC"/>
</dbReference>
<dbReference type="Gene3D" id="3.30.1490.120">
    <property type="entry name" value="RNA polymerase Rpb7-like, N-terminal domain"/>
    <property type="match status" value="1"/>
</dbReference>
<proteinExistence type="predicted"/>
<dbReference type="InterPro" id="IPR005576">
    <property type="entry name" value="Rpb7-like_N"/>
</dbReference>
<evidence type="ECO:0000256" key="2">
    <source>
        <dbReference type="ARBA" id="ARBA00023002"/>
    </source>
</evidence>